<feature type="compositionally biased region" description="Acidic residues" evidence="1">
    <location>
        <begin position="323"/>
        <end position="344"/>
    </location>
</feature>
<reference evidence="3 4" key="1">
    <citation type="submission" date="2019-06" db="EMBL/GenBank/DDBJ databases">
        <authorList>
            <person name="Palmer J.M."/>
        </authorList>
    </citation>
    <scope>NUCLEOTIDE SEQUENCE [LARGE SCALE GENOMIC DNA]</scope>
    <source>
        <strain evidence="3 4">TWF102</strain>
    </source>
</reference>
<organism evidence="3 4">
    <name type="scientific">Orbilia oligospora</name>
    <name type="common">Nematode-trapping fungus</name>
    <name type="synonym">Arthrobotrys oligospora</name>
    <dbReference type="NCBI Taxonomy" id="2813651"/>
    <lineage>
        <taxon>Eukaryota</taxon>
        <taxon>Fungi</taxon>
        <taxon>Dikarya</taxon>
        <taxon>Ascomycota</taxon>
        <taxon>Pezizomycotina</taxon>
        <taxon>Orbiliomycetes</taxon>
        <taxon>Orbiliales</taxon>
        <taxon>Orbiliaceae</taxon>
        <taxon>Orbilia</taxon>
    </lineage>
</organism>
<sequence length="402" mass="43976">MLKAALHMLYSGNGFVDHSLSNGCWLHMGIGGIGIKRGGDRPSWTPPTVFLHLTVILSWFLCLVLVLLKGSTSFIHSLRFDREYIRLDIISHSFIYKAKMQLITGFLSALLLASSAIPSVAAQRDRERDRGGRGRTTVIRTRVLFRTVTERVTYASTTTITSTVPWTGTATRRTTQILYRDAETVTVVKTISSCESVKPTLATKGPIPIVPSDKGEDPYSTCPPVATVTAMKKCDGNKPPCPKEKKCLANQPQINYNCDCLKAPPRTTTITTACPDECCGGYFAPRYNLLVPGGKCTGTMTAAPEVTSIELVRPPKLAPITASDEEPEGEEGEVKEDEKKDEEEGEKKEEEGEKKEEGEKADEGEKKEEGNTDEDAEDKPGPDPEAEPETGGEDPLPPKEDE</sequence>
<dbReference type="EMBL" id="WIQW01000052">
    <property type="protein sequence ID" value="KAF3092419.1"/>
    <property type="molecule type" value="Genomic_DNA"/>
</dbReference>
<evidence type="ECO:0000313" key="4">
    <source>
        <dbReference type="Proteomes" id="UP000475325"/>
    </source>
</evidence>
<proteinExistence type="predicted"/>
<keyword evidence="2" id="KW-1133">Transmembrane helix</keyword>
<accession>A0A7C8NMW3</accession>
<dbReference type="Proteomes" id="UP000475325">
    <property type="component" value="Unassembled WGS sequence"/>
</dbReference>
<feature type="compositionally biased region" description="Basic and acidic residues" evidence="1">
    <location>
        <begin position="345"/>
        <end position="370"/>
    </location>
</feature>
<name>A0A7C8NMW3_ORBOL</name>
<protein>
    <submittedName>
        <fullName evidence="3">Uncharacterized protein</fullName>
    </submittedName>
</protein>
<gene>
    <name evidence="3" type="ORF">TWF102_008494</name>
</gene>
<comment type="caution">
    <text evidence="3">The sequence shown here is derived from an EMBL/GenBank/DDBJ whole genome shotgun (WGS) entry which is preliminary data.</text>
</comment>
<evidence type="ECO:0000256" key="2">
    <source>
        <dbReference type="SAM" id="Phobius"/>
    </source>
</evidence>
<evidence type="ECO:0000256" key="1">
    <source>
        <dbReference type="SAM" id="MobiDB-lite"/>
    </source>
</evidence>
<keyword evidence="2" id="KW-0472">Membrane</keyword>
<keyword evidence="2" id="KW-0812">Transmembrane</keyword>
<feature type="region of interest" description="Disordered" evidence="1">
    <location>
        <begin position="313"/>
        <end position="402"/>
    </location>
</feature>
<dbReference type="AlphaFoldDB" id="A0A7C8NMW3"/>
<evidence type="ECO:0000313" key="3">
    <source>
        <dbReference type="EMBL" id="KAF3092419.1"/>
    </source>
</evidence>
<feature type="transmembrane region" description="Helical" evidence="2">
    <location>
        <begin position="49"/>
        <end position="68"/>
    </location>
</feature>
<feature type="transmembrane region" description="Helical" evidence="2">
    <location>
        <begin position="102"/>
        <end position="121"/>
    </location>
</feature>